<protein>
    <submittedName>
        <fullName evidence="2">Cysteine motif gene-d9.3</fullName>
    </submittedName>
</protein>
<name>A2Q0M4_9VIRU</name>
<dbReference type="GeneID" id="5076383"/>
<dbReference type="OrthoDB" id="40460at10239"/>
<feature type="domain" description="Cysteine rich" evidence="1">
    <location>
        <begin position="28"/>
        <end position="102"/>
    </location>
</feature>
<reference evidence="2 3" key="1">
    <citation type="journal article" date="2007" name="Virology">
        <title>Shared and species-specific features among ichnovirus genomes.</title>
        <authorList>
            <person name="Tanaka K."/>
            <person name="Lapointe R."/>
            <person name="Barney W.E."/>
            <person name="Makkay A.M."/>
            <person name="Stoltz D."/>
            <person name="Cusson M."/>
            <person name="Webb B.A."/>
        </authorList>
    </citation>
    <scope>NUCLEOTIDE SEQUENCE [LARGE SCALE GENOMIC DNA]</scope>
</reference>
<dbReference type="SUPFAM" id="SSF57059">
    <property type="entry name" value="omega toxin-like"/>
    <property type="match status" value="1"/>
</dbReference>
<dbReference type="Gene3D" id="4.10.40.20">
    <property type="match status" value="1"/>
</dbReference>
<dbReference type="Pfam" id="PF08008">
    <property type="entry name" value="Viral_cys_rich"/>
    <property type="match status" value="1"/>
</dbReference>
<accession>A2Q0M4</accession>
<proteinExistence type="predicted"/>
<evidence type="ECO:0000259" key="1">
    <source>
        <dbReference type="Pfam" id="PF08008"/>
    </source>
</evidence>
<dbReference type="KEGG" id="vg:5076383"/>
<sequence length="204" mass="23511">MAWIMGTWVLIATVLTVAARNPITTRIKCIPEGSYCLDAIAPCCQPTVLRHGYDRHRENICFIFGQGLCQPLYRIPHLSLYVNLVRQLNCHNFKKLRDKYRRNLDIDEAEIEFASDACLLLPQIVRNYTATHPTISRVIPTQATPKISTTTAVSQHHPHLKAGHVTRRPLPYAAIGAWGRYKHNITKFRNRGYENRTTKHFFYN</sequence>
<organism evidence="2 3">
    <name type="scientific">Ichnoviriform fugitivi</name>
    <dbReference type="NCBI Taxonomy" id="265522"/>
    <lineage>
        <taxon>Viruses</taxon>
        <taxon>Viruses incertae sedis</taxon>
        <taxon>Polydnaviriformidae</taxon>
        <taxon>Ichnoviriform</taxon>
    </lineage>
</organism>
<dbReference type="Proteomes" id="UP000204242">
    <property type="component" value="Genome"/>
</dbReference>
<evidence type="ECO:0000313" key="3">
    <source>
        <dbReference type="Proteomes" id="UP000204242"/>
    </source>
</evidence>
<dbReference type="EMBL" id="AB291203">
    <property type="protein sequence ID" value="BAF45739.1"/>
    <property type="molecule type" value="Genomic_DNA"/>
</dbReference>
<dbReference type="RefSeq" id="YP_001031334.1">
    <property type="nucleotide sequence ID" value="NC_008993.1"/>
</dbReference>
<evidence type="ECO:0000313" key="2">
    <source>
        <dbReference type="EMBL" id="BAF45739.1"/>
    </source>
</evidence>
<dbReference type="InterPro" id="IPR012641">
    <property type="entry name" value="Polydnavirus_Cys-rich"/>
</dbReference>